<dbReference type="EMBL" id="BK059129">
    <property type="protein sequence ID" value="DAE32801.1"/>
    <property type="molecule type" value="Genomic_DNA"/>
</dbReference>
<proteinExistence type="predicted"/>
<evidence type="ECO:0000313" key="1">
    <source>
        <dbReference type="EMBL" id="DAE32801.1"/>
    </source>
</evidence>
<accession>A0A8S5RNU7</accession>
<reference evidence="1" key="1">
    <citation type="journal article" date="2021" name="Proc. Natl. Acad. Sci. U.S.A.">
        <title>A Catalog of Tens of Thousands of Viruses from Human Metagenomes Reveals Hidden Associations with Chronic Diseases.</title>
        <authorList>
            <person name="Tisza M.J."/>
            <person name="Buck C.B."/>
        </authorList>
    </citation>
    <scope>NUCLEOTIDE SEQUENCE</scope>
    <source>
        <strain evidence="1">Ct1Hk25</strain>
    </source>
</reference>
<sequence>MQGDKLRDVVCRPVFLHFNNTLFSSKQKGVSLPSNFIH</sequence>
<name>A0A8S5RNU7_9VIRU</name>
<protein>
    <submittedName>
        <fullName evidence="1">Uncharacterized protein</fullName>
    </submittedName>
</protein>
<organism evidence="1">
    <name type="scientific">virus sp. ct1Hk25</name>
    <dbReference type="NCBI Taxonomy" id="2825803"/>
    <lineage>
        <taxon>Viruses</taxon>
    </lineage>
</organism>